<accession>A0ABR2C2S8</accession>
<feature type="region of interest" description="Disordered" evidence="1">
    <location>
        <begin position="115"/>
        <end position="139"/>
    </location>
</feature>
<sequence length="139" mass="15936">MDSGLRAFIPAQFNSFVTVRNHHYLLTEAKRDEVRSYFRNSYSSIARGCLLLSWSFARKDGSKTSDPGSVRSVRVNAFLSLCARGFEMRVFRRTSNKAFGLKRSLREAQVRRQQEEFEESEGSGVAQSLRSQEKIKFIA</sequence>
<dbReference type="Proteomes" id="UP001472677">
    <property type="component" value="Unassembled WGS sequence"/>
</dbReference>
<evidence type="ECO:0000313" key="3">
    <source>
        <dbReference type="Proteomes" id="UP001472677"/>
    </source>
</evidence>
<evidence type="ECO:0000256" key="1">
    <source>
        <dbReference type="SAM" id="MobiDB-lite"/>
    </source>
</evidence>
<keyword evidence="3" id="KW-1185">Reference proteome</keyword>
<comment type="caution">
    <text evidence="2">The sequence shown here is derived from an EMBL/GenBank/DDBJ whole genome shotgun (WGS) entry which is preliminary data.</text>
</comment>
<organism evidence="2 3">
    <name type="scientific">Hibiscus sabdariffa</name>
    <name type="common">roselle</name>
    <dbReference type="NCBI Taxonomy" id="183260"/>
    <lineage>
        <taxon>Eukaryota</taxon>
        <taxon>Viridiplantae</taxon>
        <taxon>Streptophyta</taxon>
        <taxon>Embryophyta</taxon>
        <taxon>Tracheophyta</taxon>
        <taxon>Spermatophyta</taxon>
        <taxon>Magnoliopsida</taxon>
        <taxon>eudicotyledons</taxon>
        <taxon>Gunneridae</taxon>
        <taxon>Pentapetalae</taxon>
        <taxon>rosids</taxon>
        <taxon>malvids</taxon>
        <taxon>Malvales</taxon>
        <taxon>Malvaceae</taxon>
        <taxon>Malvoideae</taxon>
        <taxon>Hibiscus</taxon>
    </lineage>
</organism>
<protein>
    <submittedName>
        <fullName evidence="2">Uncharacterized protein</fullName>
    </submittedName>
</protein>
<reference evidence="2 3" key="1">
    <citation type="journal article" date="2024" name="G3 (Bethesda)">
        <title>Genome assembly of Hibiscus sabdariffa L. provides insights into metabolisms of medicinal natural products.</title>
        <authorList>
            <person name="Kim T."/>
        </authorList>
    </citation>
    <scope>NUCLEOTIDE SEQUENCE [LARGE SCALE GENOMIC DNA]</scope>
    <source>
        <strain evidence="2">TK-2024</strain>
        <tissue evidence="2">Old leaves</tissue>
    </source>
</reference>
<proteinExistence type="predicted"/>
<name>A0ABR2C2S8_9ROSI</name>
<gene>
    <name evidence="2" type="ORF">V6N12_052825</name>
</gene>
<dbReference type="EMBL" id="JBBPBM010000069">
    <property type="protein sequence ID" value="KAK8513650.1"/>
    <property type="molecule type" value="Genomic_DNA"/>
</dbReference>
<evidence type="ECO:0000313" key="2">
    <source>
        <dbReference type="EMBL" id="KAK8513650.1"/>
    </source>
</evidence>